<keyword evidence="2 6" id="KW-0863">Zinc-finger</keyword>
<accession>A0A0L6U8D4</accession>
<proteinExistence type="predicted"/>
<feature type="region of interest" description="Disordered" evidence="7">
    <location>
        <begin position="118"/>
        <end position="163"/>
    </location>
</feature>
<dbReference type="PROSITE" id="PS00344">
    <property type="entry name" value="GATA_ZN_FINGER_1"/>
    <property type="match status" value="1"/>
</dbReference>
<dbReference type="PROSITE" id="PS50114">
    <property type="entry name" value="GATA_ZN_FINGER_2"/>
    <property type="match status" value="1"/>
</dbReference>
<dbReference type="CDD" id="cd00202">
    <property type="entry name" value="ZnF_GATA"/>
    <property type="match status" value="1"/>
</dbReference>
<evidence type="ECO:0000256" key="7">
    <source>
        <dbReference type="SAM" id="MobiDB-lite"/>
    </source>
</evidence>
<keyword evidence="10" id="KW-1185">Reference proteome</keyword>
<reference evidence="9 10" key="1">
    <citation type="submission" date="2015-08" db="EMBL/GenBank/DDBJ databases">
        <title>Next Generation Sequencing and Analysis of the Genome of Puccinia sorghi L Schw, the Causal Agent of Maize Common Rust.</title>
        <authorList>
            <person name="Rochi L."/>
            <person name="Burguener G."/>
            <person name="Darino M."/>
            <person name="Turjanski A."/>
            <person name="Kreff E."/>
            <person name="Dieguez M.J."/>
            <person name="Sacco F."/>
        </authorList>
    </citation>
    <scope>NUCLEOTIDE SEQUENCE [LARGE SCALE GENOMIC DNA]</scope>
    <source>
        <strain evidence="9 10">RO10H11247</strain>
    </source>
</reference>
<feature type="region of interest" description="Disordered" evidence="7">
    <location>
        <begin position="248"/>
        <end position="305"/>
    </location>
</feature>
<gene>
    <name evidence="9" type="ORF">VP01_956g8</name>
</gene>
<dbReference type="GO" id="GO:0006355">
    <property type="term" value="P:regulation of DNA-templated transcription"/>
    <property type="evidence" value="ECO:0007669"/>
    <property type="project" value="InterPro"/>
</dbReference>
<evidence type="ECO:0000313" key="10">
    <source>
        <dbReference type="Proteomes" id="UP000037035"/>
    </source>
</evidence>
<dbReference type="Proteomes" id="UP000037035">
    <property type="component" value="Unassembled WGS sequence"/>
</dbReference>
<feature type="compositionally biased region" description="Polar residues" evidence="7">
    <location>
        <begin position="255"/>
        <end position="266"/>
    </location>
</feature>
<evidence type="ECO:0000256" key="6">
    <source>
        <dbReference type="PROSITE-ProRule" id="PRU00094"/>
    </source>
</evidence>
<evidence type="ECO:0000256" key="4">
    <source>
        <dbReference type="ARBA" id="ARBA00023015"/>
    </source>
</evidence>
<feature type="compositionally biased region" description="Low complexity" evidence="7">
    <location>
        <begin position="74"/>
        <end position="89"/>
    </location>
</feature>
<comment type="caution">
    <text evidence="9">The sequence shown here is derived from an EMBL/GenBank/DDBJ whole genome shotgun (WGS) entry which is preliminary data.</text>
</comment>
<evidence type="ECO:0000256" key="2">
    <source>
        <dbReference type="ARBA" id="ARBA00022771"/>
    </source>
</evidence>
<dbReference type="GO" id="GO:0043565">
    <property type="term" value="F:sequence-specific DNA binding"/>
    <property type="evidence" value="ECO:0007669"/>
    <property type="project" value="InterPro"/>
</dbReference>
<dbReference type="AlphaFoldDB" id="A0A0L6U8D4"/>
<evidence type="ECO:0000259" key="8">
    <source>
        <dbReference type="PROSITE" id="PS50114"/>
    </source>
</evidence>
<dbReference type="EMBL" id="LAVV01015236">
    <property type="protein sequence ID" value="KNZ44040.1"/>
    <property type="molecule type" value="Genomic_DNA"/>
</dbReference>
<feature type="region of interest" description="Disordered" evidence="7">
    <location>
        <begin position="188"/>
        <end position="212"/>
    </location>
</feature>
<keyword evidence="1" id="KW-0479">Metal-binding</keyword>
<dbReference type="Gene3D" id="3.30.50.10">
    <property type="entry name" value="Erythroid Transcription Factor GATA-1, subunit A"/>
    <property type="match status" value="1"/>
</dbReference>
<keyword evidence="4" id="KW-0805">Transcription regulation</keyword>
<dbReference type="PANTHER" id="PTHR47172">
    <property type="entry name" value="OS01G0976800 PROTEIN"/>
    <property type="match status" value="1"/>
</dbReference>
<dbReference type="GO" id="GO:0008270">
    <property type="term" value="F:zinc ion binding"/>
    <property type="evidence" value="ECO:0007669"/>
    <property type="project" value="UniProtKB-KW"/>
</dbReference>
<dbReference type="STRING" id="27349.A0A0L6U8D4"/>
<feature type="compositionally biased region" description="Low complexity" evidence="7">
    <location>
        <begin position="267"/>
        <end position="285"/>
    </location>
</feature>
<feature type="region of interest" description="Disordered" evidence="7">
    <location>
        <begin position="63"/>
        <end position="104"/>
    </location>
</feature>
<dbReference type="InterPro" id="IPR000679">
    <property type="entry name" value="Znf_GATA"/>
</dbReference>
<evidence type="ECO:0000313" key="9">
    <source>
        <dbReference type="EMBL" id="KNZ44040.1"/>
    </source>
</evidence>
<sequence length="305" mass="32366">MASAANVLGSFHRAHYHHPQSILALQDAHHHHHHISPPSSAHATMLGYDSYGLQNLASMAANVPFDPPLPPPDLHSSGSSGSSGSLAPHPTAPDSYSLTAPAGASLPPTVHHIFQTAAPKDPTRLSPVTNQPPDSDNNLLSMVQTSGHGHHPPPSSSSSSSDVLSVGAPYRALAGDSTRPFFHDSRLLKRPRPSSMEHQHTLAPPTGTGEPVRCCTSCGALNSPEWRKGPNGVKSLCNACGLRFSRAQARKSKPPKNNLSAGNNNFKKAQQLQQQQQQQQQTTGTGKKKQTSPDDGRPVVDGFRG</sequence>
<feature type="domain" description="GATA-type" evidence="8">
    <location>
        <begin position="209"/>
        <end position="242"/>
    </location>
</feature>
<evidence type="ECO:0000256" key="3">
    <source>
        <dbReference type="ARBA" id="ARBA00022833"/>
    </source>
</evidence>
<dbReference type="SMART" id="SM00401">
    <property type="entry name" value="ZnF_GATA"/>
    <property type="match status" value="1"/>
</dbReference>
<dbReference type="VEuPathDB" id="FungiDB:VP01_956g8"/>
<feature type="compositionally biased region" description="Basic and acidic residues" evidence="7">
    <location>
        <begin position="291"/>
        <end position="305"/>
    </location>
</feature>
<keyword evidence="5" id="KW-0804">Transcription</keyword>
<feature type="compositionally biased region" description="Polar residues" evidence="7">
    <location>
        <begin position="126"/>
        <end position="145"/>
    </location>
</feature>
<keyword evidence="3" id="KW-0862">Zinc</keyword>
<dbReference type="OrthoDB" id="2162994at2759"/>
<evidence type="ECO:0000256" key="1">
    <source>
        <dbReference type="ARBA" id="ARBA00022723"/>
    </source>
</evidence>
<dbReference type="InterPro" id="IPR013088">
    <property type="entry name" value="Znf_NHR/GATA"/>
</dbReference>
<evidence type="ECO:0000256" key="5">
    <source>
        <dbReference type="ARBA" id="ARBA00023163"/>
    </source>
</evidence>
<protein>
    <recommendedName>
        <fullName evidence="8">GATA-type domain-containing protein</fullName>
    </recommendedName>
</protein>
<dbReference type="PANTHER" id="PTHR47172:SF24">
    <property type="entry name" value="GATA ZINC FINGER DOMAIN-CONTAINING PROTEIN 14-RELATED"/>
    <property type="match status" value="1"/>
</dbReference>
<organism evidence="9 10">
    <name type="scientific">Puccinia sorghi</name>
    <dbReference type="NCBI Taxonomy" id="27349"/>
    <lineage>
        <taxon>Eukaryota</taxon>
        <taxon>Fungi</taxon>
        <taxon>Dikarya</taxon>
        <taxon>Basidiomycota</taxon>
        <taxon>Pucciniomycotina</taxon>
        <taxon>Pucciniomycetes</taxon>
        <taxon>Pucciniales</taxon>
        <taxon>Pucciniaceae</taxon>
        <taxon>Puccinia</taxon>
    </lineage>
</organism>
<name>A0A0L6U8D4_9BASI</name>
<dbReference type="Pfam" id="PF00320">
    <property type="entry name" value="GATA"/>
    <property type="match status" value="1"/>
</dbReference>
<dbReference type="SUPFAM" id="SSF57716">
    <property type="entry name" value="Glucocorticoid receptor-like (DNA-binding domain)"/>
    <property type="match status" value="1"/>
</dbReference>